<dbReference type="Gene3D" id="3.40.630.30">
    <property type="match status" value="1"/>
</dbReference>
<dbReference type="Pfam" id="PF00583">
    <property type="entry name" value="Acetyltransf_1"/>
    <property type="match status" value="1"/>
</dbReference>
<feature type="domain" description="N-acetyltransferase" evidence="3">
    <location>
        <begin position="162"/>
        <end position="320"/>
    </location>
</feature>
<evidence type="ECO:0000256" key="1">
    <source>
        <dbReference type="ARBA" id="ARBA00022679"/>
    </source>
</evidence>
<dbReference type="GO" id="GO:0016747">
    <property type="term" value="F:acyltransferase activity, transferring groups other than amino-acyl groups"/>
    <property type="evidence" value="ECO:0007669"/>
    <property type="project" value="InterPro"/>
</dbReference>
<protein>
    <submittedName>
        <fullName evidence="4">Acetyltransferases</fullName>
    </submittedName>
</protein>
<dbReference type="PANTHER" id="PTHR43877">
    <property type="entry name" value="AMINOALKYLPHOSPHONATE N-ACETYLTRANSFERASE-RELATED-RELATED"/>
    <property type="match status" value="1"/>
</dbReference>
<dbReference type="SUPFAM" id="SSF55729">
    <property type="entry name" value="Acyl-CoA N-acyltransferases (Nat)"/>
    <property type="match status" value="2"/>
</dbReference>
<proteinExistence type="predicted"/>
<keyword evidence="5" id="KW-1185">Reference proteome</keyword>
<accession>A0A0S7BFG9</accession>
<dbReference type="InterPro" id="IPR000182">
    <property type="entry name" value="GNAT_dom"/>
</dbReference>
<evidence type="ECO:0000313" key="4">
    <source>
        <dbReference type="EMBL" id="GAP12539.1"/>
    </source>
</evidence>
<dbReference type="InterPro" id="IPR016181">
    <property type="entry name" value="Acyl_CoA_acyltransferase"/>
</dbReference>
<keyword evidence="2" id="KW-0012">Acyltransferase</keyword>
<dbReference type="EMBL" id="DF967972">
    <property type="protein sequence ID" value="GAP12539.1"/>
    <property type="molecule type" value="Genomic_DNA"/>
</dbReference>
<keyword evidence="1 4" id="KW-0808">Transferase</keyword>
<dbReference type="STRING" id="360412.LARV_00275"/>
<evidence type="ECO:0000313" key="5">
    <source>
        <dbReference type="Proteomes" id="UP000055060"/>
    </source>
</evidence>
<dbReference type="OrthoDB" id="9800962at2"/>
<dbReference type="RefSeq" id="WP_075071953.1">
    <property type="nucleotide sequence ID" value="NZ_DF967972.1"/>
</dbReference>
<organism evidence="4">
    <name type="scientific">Longilinea arvoryzae</name>
    <dbReference type="NCBI Taxonomy" id="360412"/>
    <lineage>
        <taxon>Bacteria</taxon>
        <taxon>Bacillati</taxon>
        <taxon>Chloroflexota</taxon>
        <taxon>Anaerolineae</taxon>
        <taxon>Anaerolineales</taxon>
        <taxon>Anaerolineaceae</taxon>
        <taxon>Longilinea</taxon>
    </lineage>
</organism>
<dbReference type="PROSITE" id="PS51186">
    <property type="entry name" value="GNAT"/>
    <property type="match status" value="1"/>
</dbReference>
<evidence type="ECO:0000256" key="2">
    <source>
        <dbReference type="ARBA" id="ARBA00023315"/>
    </source>
</evidence>
<name>A0A0S7BFG9_9CHLR</name>
<gene>
    <name evidence="4" type="ORF">LARV_00275</name>
</gene>
<dbReference type="PANTHER" id="PTHR43877:SF1">
    <property type="entry name" value="ACETYLTRANSFERASE"/>
    <property type="match status" value="1"/>
</dbReference>
<sequence>MEILPLTRDHYPQAAELFVRKLKRLRQSIPELPDSLEDIDAVAEQFGRFPPSTPAYVAMQDGRMLGYLAGFVFGNMRGTGRTGAFVPEWGHAALEDEPAVYRQLYSAISGSWAAAGASMHGIALLANDLAALRAWFWNGFGLTVVDGIRSTGPIGAVPPAGWELRPAEKADADAISRMDAEHCRHYSQAPLFMAPRQADDAETVRRFIGRQPNRYWLAFHGGELGGLLRCEPRSEGAAEIVVSPKTIAVDGAFVRPQFRGQGVASALLEAALRDYAAQGFTRCSVDFESFNPQAAALWPRYFHPVTYSAIRVLEWLQPNPAEDNSSR</sequence>
<dbReference type="CDD" id="cd04301">
    <property type="entry name" value="NAT_SF"/>
    <property type="match status" value="1"/>
</dbReference>
<dbReference type="InterPro" id="IPR050832">
    <property type="entry name" value="Bact_Acetyltransf"/>
</dbReference>
<dbReference type="Proteomes" id="UP000055060">
    <property type="component" value="Unassembled WGS sequence"/>
</dbReference>
<dbReference type="AlphaFoldDB" id="A0A0S7BFG9"/>
<evidence type="ECO:0000259" key="3">
    <source>
        <dbReference type="PROSITE" id="PS51186"/>
    </source>
</evidence>
<reference evidence="4" key="1">
    <citation type="submission" date="2015-07" db="EMBL/GenBank/DDBJ databases">
        <title>Draft Genome Sequences of Anaerolinea thermolimosa IMO-1, Bellilinea caldifistulae GOMI-1, Leptolinea tardivitalis YMTK-2, Levilinea saccharolytica KIBI-1,Longilinea arvoryzae KOME-1, Previously Described as Members of the Anaerolineaceae (Chloroflexi).</title>
        <authorList>
            <person name="Sekiguchi Y."/>
            <person name="Ohashi A."/>
            <person name="Matsuura N."/>
            <person name="Tourlousse M.D."/>
        </authorList>
    </citation>
    <scope>NUCLEOTIDE SEQUENCE [LARGE SCALE GENOMIC DNA]</scope>
    <source>
        <strain evidence="4">KOME-1</strain>
    </source>
</reference>